<name>A0ACB9FMF4_ARCLA</name>
<accession>A0ACB9FMF4</accession>
<reference evidence="2" key="1">
    <citation type="journal article" date="2022" name="Mol. Ecol. Resour.">
        <title>The genomes of chicory, endive, great burdock and yacon provide insights into Asteraceae palaeo-polyploidization history and plant inulin production.</title>
        <authorList>
            <person name="Fan W."/>
            <person name="Wang S."/>
            <person name="Wang H."/>
            <person name="Wang A."/>
            <person name="Jiang F."/>
            <person name="Liu H."/>
            <person name="Zhao H."/>
            <person name="Xu D."/>
            <person name="Zhang Y."/>
        </authorList>
    </citation>
    <scope>NUCLEOTIDE SEQUENCE [LARGE SCALE GENOMIC DNA]</scope>
    <source>
        <strain evidence="2">cv. Niubang</strain>
    </source>
</reference>
<proteinExistence type="predicted"/>
<keyword evidence="2" id="KW-1185">Reference proteome</keyword>
<evidence type="ECO:0000313" key="2">
    <source>
        <dbReference type="Proteomes" id="UP001055879"/>
    </source>
</evidence>
<sequence>MDKQSEFVGNCSDGDGLKYIDECRSTVVDVAEGKSDVDLGEDLATLISLTSNKKEVVLVFDSLQCNTVEVVDGVLKPIEVFHAEECFVPDVVVDNEASSL</sequence>
<dbReference type="Proteomes" id="UP001055879">
    <property type="component" value="Linkage Group LG01"/>
</dbReference>
<evidence type="ECO:0000313" key="1">
    <source>
        <dbReference type="EMBL" id="KAI3772524.1"/>
    </source>
</evidence>
<gene>
    <name evidence="1" type="ORF">L6452_03710</name>
</gene>
<reference evidence="1 2" key="2">
    <citation type="journal article" date="2022" name="Mol. Ecol. Resour.">
        <title>The genomes of chicory, endive, great burdock and yacon provide insights into Asteraceae paleo-polyploidization history and plant inulin production.</title>
        <authorList>
            <person name="Fan W."/>
            <person name="Wang S."/>
            <person name="Wang H."/>
            <person name="Wang A."/>
            <person name="Jiang F."/>
            <person name="Liu H."/>
            <person name="Zhao H."/>
            <person name="Xu D."/>
            <person name="Zhang Y."/>
        </authorList>
    </citation>
    <scope>NUCLEOTIDE SEQUENCE [LARGE SCALE GENOMIC DNA]</scope>
    <source>
        <strain evidence="2">cv. Niubang</strain>
    </source>
</reference>
<comment type="caution">
    <text evidence="1">The sequence shown here is derived from an EMBL/GenBank/DDBJ whole genome shotgun (WGS) entry which is preliminary data.</text>
</comment>
<protein>
    <submittedName>
        <fullName evidence="1">Uncharacterized protein</fullName>
    </submittedName>
</protein>
<dbReference type="EMBL" id="CM042047">
    <property type="protein sequence ID" value="KAI3772524.1"/>
    <property type="molecule type" value="Genomic_DNA"/>
</dbReference>
<organism evidence="1 2">
    <name type="scientific">Arctium lappa</name>
    <name type="common">Greater burdock</name>
    <name type="synonym">Lappa major</name>
    <dbReference type="NCBI Taxonomy" id="4217"/>
    <lineage>
        <taxon>Eukaryota</taxon>
        <taxon>Viridiplantae</taxon>
        <taxon>Streptophyta</taxon>
        <taxon>Embryophyta</taxon>
        <taxon>Tracheophyta</taxon>
        <taxon>Spermatophyta</taxon>
        <taxon>Magnoliopsida</taxon>
        <taxon>eudicotyledons</taxon>
        <taxon>Gunneridae</taxon>
        <taxon>Pentapetalae</taxon>
        <taxon>asterids</taxon>
        <taxon>campanulids</taxon>
        <taxon>Asterales</taxon>
        <taxon>Asteraceae</taxon>
        <taxon>Carduoideae</taxon>
        <taxon>Cardueae</taxon>
        <taxon>Arctiinae</taxon>
        <taxon>Arctium</taxon>
    </lineage>
</organism>